<gene>
    <name evidence="3" type="ORF">SAMN02745194_02786</name>
</gene>
<name>A0A1M6K1M8_9PROT</name>
<dbReference type="InterPro" id="IPR050902">
    <property type="entry name" value="ABC_Transporter_SBP"/>
</dbReference>
<dbReference type="OrthoDB" id="9775594at2"/>
<proteinExistence type="predicted"/>
<keyword evidence="4" id="KW-1185">Reference proteome</keyword>
<reference evidence="3 4" key="1">
    <citation type="submission" date="2016-11" db="EMBL/GenBank/DDBJ databases">
        <authorList>
            <person name="Jaros S."/>
            <person name="Januszkiewicz K."/>
            <person name="Wedrychowicz H."/>
        </authorList>
    </citation>
    <scope>NUCLEOTIDE SEQUENCE [LARGE SCALE GENOMIC DNA]</scope>
    <source>
        <strain evidence="3 4">DSM 14916</strain>
    </source>
</reference>
<dbReference type="PANTHER" id="PTHR30535:SF34">
    <property type="entry name" value="MOLYBDATE-BINDING PROTEIN MOLA"/>
    <property type="match status" value="1"/>
</dbReference>
<keyword evidence="1" id="KW-0732">Signal</keyword>
<dbReference type="Pfam" id="PF01497">
    <property type="entry name" value="Peripla_BP_2"/>
    <property type="match status" value="1"/>
</dbReference>
<evidence type="ECO:0000313" key="3">
    <source>
        <dbReference type="EMBL" id="SHJ52824.1"/>
    </source>
</evidence>
<dbReference type="AlphaFoldDB" id="A0A1M6K1M8"/>
<dbReference type="InterPro" id="IPR002491">
    <property type="entry name" value="ABC_transptr_periplasmic_BD"/>
</dbReference>
<dbReference type="STRING" id="198092.SAMN02745194_02786"/>
<evidence type="ECO:0000259" key="2">
    <source>
        <dbReference type="PROSITE" id="PS50983"/>
    </source>
</evidence>
<feature type="signal peptide" evidence="1">
    <location>
        <begin position="1"/>
        <end position="24"/>
    </location>
</feature>
<dbReference type="PROSITE" id="PS50983">
    <property type="entry name" value="FE_B12_PBP"/>
    <property type="match status" value="1"/>
</dbReference>
<feature type="chain" id="PRO_5013042355" evidence="1">
    <location>
        <begin position="25"/>
        <end position="385"/>
    </location>
</feature>
<feature type="domain" description="Fe/B12 periplasmic-binding" evidence="2">
    <location>
        <begin position="70"/>
        <end position="358"/>
    </location>
</feature>
<accession>A0A1M6K1M8</accession>
<dbReference type="Gene3D" id="3.40.50.1980">
    <property type="entry name" value="Nitrogenase molybdenum iron protein domain"/>
    <property type="match status" value="2"/>
</dbReference>
<evidence type="ECO:0000313" key="4">
    <source>
        <dbReference type="Proteomes" id="UP000184387"/>
    </source>
</evidence>
<protein>
    <submittedName>
        <fullName evidence="3">Iron complex transport system substrate-binding protein</fullName>
    </submittedName>
</protein>
<dbReference type="SUPFAM" id="SSF53807">
    <property type="entry name" value="Helical backbone' metal receptor"/>
    <property type="match status" value="1"/>
</dbReference>
<organism evidence="3 4">
    <name type="scientific">Muricoccus roseus</name>
    <dbReference type="NCBI Taxonomy" id="198092"/>
    <lineage>
        <taxon>Bacteria</taxon>
        <taxon>Pseudomonadati</taxon>
        <taxon>Pseudomonadota</taxon>
        <taxon>Alphaproteobacteria</taxon>
        <taxon>Acetobacterales</taxon>
        <taxon>Roseomonadaceae</taxon>
        <taxon>Muricoccus</taxon>
    </lineage>
</organism>
<dbReference type="PANTHER" id="PTHR30535">
    <property type="entry name" value="VITAMIN B12-BINDING PROTEIN"/>
    <property type="match status" value="1"/>
</dbReference>
<sequence length="385" mass="40836">MVKMRRASLLLHRRSALASFAGLAAGLGAGRSAAQPRGWSRQVTDLLGRQVTIPAQPRAVLLGEGFQLLNLALVHPDPASILIGMGGELKRVAPILDADYRRAFPALSRVPELTAAVGQGFSAERALALRPDLVILSAWQANSEEMRRVVALLEGSGVPVIYIDIFQQPGRNTVPTVRLLGAALGQEERAEAYARFYEERRDRILRRVAESGRPGPRVLFSAFAGRWPCCWSPGTGGGGGEFLAMLGARNVAEGLINNPRGGTLAAEQVLLSGAEVFVGTGIYLPGEGTGIQVGPGAPADAARASLEAVLRAAEFATLPAVGARRAHGLWNAFNGAAINIVQLEALARWIRPELFGELDPAATLAEINARFAAVPYEGAYWTSLG</sequence>
<dbReference type="Proteomes" id="UP000184387">
    <property type="component" value="Unassembled WGS sequence"/>
</dbReference>
<evidence type="ECO:0000256" key="1">
    <source>
        <dbReference type="SAM" id="SignalP"/>
    </source>
</evidence>
<dbReference type="EMBL" id="FQZF01000015">
    <property type="protein sequence ID" value="SHJ52824.1"/>
    <property type="molecule type" value="Genomic_DNA"/>
</dbReference>